<evidence type="ECO:0000256" key="7">
    <source>
        <dbReference type="ARBA" id="ARBA00023242"/>
    </source>
</evidence>
<dbReference type="GO" id="GO:0000978">
    <property type="term" value="F:RNA polymerase II cis-regulatory region sequence-specific DNA binding"/>
    <property type="evidence" value="ECO:0007669"/>
    <property type="project" value="TreeGrafter"/>
</dbReference>
<keyword evidence="11" id="KW-1185">Reference proteome</keyword>
<dbReference type="GO" id="GO:0003007">
    <property type="term" value="P:heart morphogenesis"/>
    <property type="evidence" value="ECO:0007669"/>
    <property type="project" value="TreeGrafter"/>
</dbReference>
<keyword evidence="2" id="KW-0217">Developmental protein</keyword>
<feature type="region of interest" description="Disordered" evidence="8">
    <location>
        <begin position="81"/>
        <end position="109"/>
    </location>
</feature>
<accession>M7C678</accession>
<dbReference type="InterPro" id="IPR036638">
    <property type="entry name" value="HLH_DNA-bd_sf"/>
</dbReference>
<dbReference type="Gene3D" id="4.10.280.10">
    <property type="entry name" value="Helix-loop-helix DNA-binding domain"/>
    <property type="match status" value="1"/>
</dbReference>
<feature type="compositionally biased region" description="Low complexity" evidence="8">
    <location>
        <begin position="36"/>
        <end position="47"/>
    </location>
</feature>
<dbReference type="GO" id="GO:0032525">
    <property type="term" value="P:somite rostral/caudal axis specification"/>
    <property type="evidence" value="ECO:0007669"/>
    <property type="project" value="TreeGrafter"/>
</dbReference>
<organism evidence="10 11">
    <name type="scientific">Chelonia mydas</name>
    <name type="common">Green sea-turtle</name>
    <name type="synonym">Chelonia agassizi</name>
    <dbReference type="NCBI Taxonomy" id="8469"/>
    <lineage>
        <taxon>Eukaryota</taxon>
        <taxon>Metazoa</taxon>
        <taxon>Chordata</taxon>
        <taxon>Craniata</taxon>
        <taxon>Vertebrata</taxon>
        <taxon>Euteleostomi</taxon>
        <taxon>Archelosauria</taxon>
        <taxon>Testudinata</taxon>
        <taxon>Testudines</taxon>
        <taxon>Cryptodira</taxon>
        <taxon>Durocryptodira</taxon>
        <taxon>Americhelydia</taxon>
        <taxon>Chelonioidea</taxon>
        <taxon>Cheloniidae</taxon>
        <taxon>Chelonia</taxon>
    </lineage>
</organism>
<dbReference type="CDD" id="cd18938">
    <property type="entry name" value="bHLH_TS_Mesp"/>
    <property type="match status" value="1"/>
</dbReference>
<keyword evidence="6" id="KW-0804">Transcription</keyword>
<dbReference type="GO" id="GO:0007219">
    <property type="term" value="P:Notch signaling pathway"/>
    <property type="evidence" value="ECO:0007669"/>
    <property type="project" value="UniProtKB-KW"/>
</dbReference>
<evidence type="ECO:0000256" key="5">
    <source>
        <dbReference type="ARBA" id="ARBA00023125"/>
    </source>
</evidence>
<dbReference type="EMBL" id="KB526692">
    <property type="protein sequence ID" value="EMP36052.1"/>
    <property type="molecule type" value="Genomic_DNA"/>
</dbReference>
<protein>
    <submittedName>
        <fullName evidence="10">Mesoderm posterior protein 2</fullName>
    </submittedName>
</protein>
<keyword evidence="3" id="KW-0914">Notch signaling pathway</keyword>
<dbReference type="GO" id="GO:0000981">
    <property type="term" value="F:DNA-binding transcription factor activity, RNA polymerase II-specific"/>
    <property type="evidence" value="ECO:0007669"/>
    <property type="project" value="TreeGrafter"/>
</dbReference>
<evidence type="ECO:0000313" key="11">
    <source>
        <dbReference type="Proteomes" id="UP000031443"/>
    </source>
</evidence>
<dbReference type="PANTHER" id="PTHR20937">
    <property type="entry name" value="IP14615P"/>
    <property type="match status" value="1"/>
</dbReference>
<dbReference type="GO" id="GO:0005634">
    <property type="term" value="C:nucleus"/>
    <property type="evidence" value="ECO:0007669"/>
    <property type="project" value="UniProtKB-SubCell"/>
</dbReference>
<evidence type="ECO:0000256" key="1">
    <source>
        <dbReference type="ARBA" id="ARBA00004123"/>
    </source>
</evidence>
<dbReference type="Proteomes" id="UP000031443">
    <property type="component" value="Unassembled WGS sequence"/>
</dbReference>
<feature type="domain" description="BHLH" evidence="9">
    <location>
        <begin position="99"/>
        <end position="153"/>
    </location>
</feature>
<sequence length="352" mass="37110">MASCPAQLLAQDLQLLPSQALLQEWGRVQPNTEGYSSCSPTPSTDSSGLSPLYPLCPAPQEPRSSCPAALSLVLTPRHRAGLRPAYGSRKGSRGRAGGGQRQSASEREKLRMRNLSKALHTLRRYLPPSVAPAGQSLTKIETLRLTIRYISHLSELLGLSEETLAQRREGPRRRCQVCPEGLGCCQARTPGLQAASPAPWEGSPPAAASWVSPTCCPAAGTSPELVWTQSAGAASWMTPTSCSETGTPPELRGAQISDLMAWGSPTSRPKAGSLPEPHGTASWGSCTGPAAPPEPNGIGATDTRHWTSPTHCPLLAAFYQVHTALCLAGSLGGPFPAPYAGGQQHPHRAKFP</sequence>
<dbReference type="FunFam" id="4.10.280.10:FF:000047">
    <property type="entry name" value="mesoderm posterior protein 1"/>
    <property type="match status" value="1"/>
</dbReference>
<proteinExistence type="predicted"/>
<feature type="region of interest" description="Disordered" evidence="8">
    <location>
        <begin position="261"/>
        <end position="304"/>
    </location>
</feature>
<dbReference type="SMART" id="SM00353">
    <property type="entry name" value="HLH"/>
    <property type="match status" value="1"/>
</dbReference>
<gene>
    <name evidence="10" type="ORF">UY3_06788</name>
</gene>
<dbReference type="Pfam" id="PF00010">
    <property type="entry name" value="HLH"/>
    <property type="match status" value="1"/>
</dbReference>
<dbReference type="GO" id="GO:0001707">
    <property type="term" value="P:mesoderm formation"/>
    <property type="evidence" value="ECO:0007669"/>
    <property type="project" value="TreeGrafter"/>
</dbReference>
<keyword evidence="4" id="KW-0805">Transcription regulation</keyword>
<dbReference type="AlphaFoldDB" id="M7C678"/>
<comment type="subcellular location">
    <subcellularLocation>
        <location evidence="1">Nucleus</location>
    </subcellularLocation>
</comment>
<dbReference type="SUPFAM" id="SSF47459">
    <property type="entry name" value="HLH, helix-loop-helix DNA-binding domain"/>
    <property type="match status" value="1"/>
</dbReference>
<dbReference type="InterPro" id="IPR011598">
    <property type="entry name" value="bHLH_dom"/>
</dbReference>
<name>M7C678_CHEMY</name>
<evidence type="ECO:0000256" key="2">
    <source>
        <dbReference type="ARBA" id="ARBA00022473"/>
    </source>
</evidence>
<reference evidence="11" key="1">
    <citation type="journal article" date="2013" name="Nat. Genet.">
        <title>The draft genomes of soft-shell turtle and green sea turtle yield insights into the development and evolution of the turtle-specific body plan.</title>
        <authorList>
            <person name="Wang Z."/>
            <person name="Pascual-Anaya J."/>
            <person name="Zadissa A."/>
            <person name="Li W."/>
            <person name="Niimura Y."/>
            <person name="Huang Z."/>
            <person name="Li C."/>
            <person name="White S."/>
            <person name="Xiong Z."/>
            <person name="Fang D."/>
            <person name="Wang B."/>
            <person name="Ming Y."/>
            <person name="Chen Y."/>
            <person name="Zheng Y."/>
            <person name="Kuraku S."/>
            <person name="Pignatelli M."/>
            <person name="Herrero J."/>
            <person name="Beal K."/>
            <person name="Nozawa M."/>
            <person name="Li Q."/>
            <person name="Wang J."/>
            <person name="Zhang H."/>
            <person name="Yu L."/>
            <person name="Shigenobu S."/>
            <person name="Wang J."/>
            <person name="Liu J."/>
            <person name="Flicek P."/>
            <person name="Searle S."/>
            <person name="Wang J."/>
            <person name="Kuratani S."/>
            <person name="Yin Y."/>
            <person name="Aken B."/>
            <person name="Zhang G."/>
            <person name="Irie N."/>
        </authorList>
    </citation>
    <scope>NUCLEOTIDE SEQUENCE [LARGE SCALE GENOMIC DNA]</scope>
</reference>
<evidence type="ECO:0000259" key="9">
    <source>
        <dbReference type="PROSITE" id="PS50888"/>
    </source>
</evidence>
<keyword evidence="7" id="KW-0539">Nucleus</keyword>
<dbReference type="PROSITE" id="PS50888">
    <property type="entry name" value="BHLH"/>
    <property type="match status" value="1"/>
</dbReference>
<dbReference type="InterPro" id="IPR040259">
    <property type="entry name" value="Mesogenin/MesP"/>
</dbReference>
<feature type="region of interest" description="Disordered" evidence="8">
    <location>
        <begin position="32"/>
        <end position="56"/>
    </location>
</feature>
<dbReference type="eggNOG" id="KOG4029">
    <property type="taxonomic scope" value="Eukaryota"/>
</dbReference>
<dbReference type="PANTHER" id="PTHR20937:SF6">
    <property type="entry name" value="MESODERM POSTERIOR PROTEIN 1"/>
    <property type="match status" value="1"/>
</dbReference>
<evidence type="ECO:0000256" key="3">
    <source>
        <dbReference type="ARBA" id="ARBA00022976"/>
    </source>
</evidence>
<dbReference type="GO" id="GO:0046983">
    <property type="term" value="F:protein dimerization activity"/>
    <property type="evidence" value="ECO:0007669"/>
    <property type="project" value="InterPro"/>
</dbReference>
<evidence type="ECO:0000256" key="6">
    <source>
        <dbReference type="ARBA" id="ARBA00023163"/>
    </source>
</evidence>
<keyword evidence="5" id="KW-0238">DNA-binding</keyword>
<evidence type="ECO:0000256" key="8">
    <source>
        <dbReference type="SAM" id="MobiDB-lite"/>
    </source>
</evidence>
<evidence type="ECO:0000256" key="4">
    <source>
        <dbReference type="ARBA" id="ARBA00023015"/>
    </source>
</evidence>
<evidence type="ECO:0000313" key="10">
    <source>
        <dbReference type="EMBL" id="EMP36052.1"/>
    </source>
</evidence>